<dbReference type="PANTHER" id="PTHR31293:SF12">
    <property type="entry name" value="RNI-LIKE SUPERFAMILY PROTEIN"/>
    <property type="match status" value="1"/>
</dbReference>
<evidence type="ECO:0000313" key="2">
    <source>
        <dbReference type="EMBL" id="KAK9209779.1"/>
    </source>
</evidence>
<organism evidence="2 3">
    <name type="scientific">Citrus x changshan-huyou</name>
    <dbReference type="NCBI Taxonomy" id="2935761"/>
    <lineage>
        <taxon>Eukaryota</taxon>
        <taxon>Viridiplantae</taxon>
        <taxon>Streptophyta</taxon>
        <taxon>Embryophyta</taxon>
        <taxon>Tracheophyta</taxon>
        <taxon>Spermatophyta</taxon>
        <taxon>Magnoliopsida</taxon>
        <taxon>eudicotyledons</taxon>
        <taxon>Gunneridae</taxon>
        <taxon>Pentapetalae</taxon>
        <taxon>rosids</taxon>
        <taxon>malvids</taxon>
        <taxon>Sapindales</taxon>
        <taxon>Rutaceae</taxon>
        <taxon>Aurantioideae</taxon>
        <taxon>Citrus</taxon>
    </lineage>
</organism>
<dbReference type="Proteomes" id="UP001428341">
    <property type="component" value="Unassembled WGS sequence"/>
</dbReference>
<keyword evidence="3" id="KW-1185">Reference proteome</keyword>
<name>A0AAP0MIJ1_9ROSI</name>
<dbReference type="AlphaFoldDB" id="A0AAP0MIJ1"/>
<accession>A0AAP0MIJ1</accession>
<feature type="domain" description="F-box" evidence="1">
    <location>
        <begin position="24"/>
        <end position="72"/>
    </location>
</feature>
<dbReference type="PROSITE" id="PS50181">
    <property type="entry name" value="FBOX"/>
    <property type="match status" value="1"/>
</dbReference>
<evidence type="ECO:0000259" key="1">
    <source>
        <dbReference type="PROSITE" id="PS50181"/>
    </source>
</evidence>
<comment type="caution">
    <text evidence="2">The sequence shown here is derived from an EMBL/GenBank/DDBJ whole genome shotgun (WGS) entry which is preliminary data.</text>
</comment>
<evidence type="ECO:0000313" key="3">
    <source>
        <dbReference type="Proteomes" id="UP001428341"/>
    </source>
</evidence>
<protein>
    <recommendedName>
        <fullName evidence="1">F-box domain-containing protein</fullName>
    </recommendedName>
</protein>
<dbReference type="PANTHER" id="PTHR31293">
    <property type="entry name" value="RNI-LIKE SUPERFAMILY PROTEIN"/>
    <property type="match status" value="1"/>
</dbReference>
<sequence>MRTSTGAVRRKGNRRARVVDNEGEDRINALPNYVFSNILTFLPIENVVATSSLSRRWRPVWILVRNLCFNDEVAIGTIVVPGVRLAAFQHASNLIEGVAKTPHIILFSGVVLENWFEFSDHELGWLETENMPPCLTQHVTKIKMEAFTNGKSDL</sequence>
<dbReference type="InterPro" id="IPR036047">
    <property type="entry name" value="F-box-like_dom_sf"/>
</dbReference>
<dbReference type="SUPFAM" id="SSF81383">
    <property type="entry name" value="F-box domain"/>
    <property type="match status" value="1"/>
</dbReference>
<dbReference type="EMBL" id="JBCGBO010000004">
    <property type="protein sequence ID" value="KAK9209779.1"/>
    <property type="molecule type" value="Genomic_DNA"/>
</dbReference>
<proteinExistence type="predicted"/>
<reference evidence="2 3" key="1">
    <citation type="submission" date="2024-05" db="EMBL/GenBank/DDBJ databases">
        <title>Haplotype-resolved chromosome-level genome assembly of Huyou (Citrus changshanensis).</title>
        <authorList>
            <person name="Miao C."/>
            <person name="Chen W."/>
            <person name="Wu Y."/>
            <person name="Wang L."/>
            <person name="Zhao S."/>
            <person name="Grierson D."/>
            <person name="Xu C."/>
            <person name="Chen K."/>
        </authorList>
    </citation>
    <scope>NUCLEOTIDE SEQUENCE [LARGE SCALE GENOMIC DNA]</scope>
    <source>
        <strain evidence="2">01-14</strain>
        <tissue evidence="2">Leaf</tissue>
    </source>
</reference>
<dbReference type="InterPro" id="IPR055294">
    <property type="entry name" value="FBL60-like"/>
</dbReference>
<gene>
    <name evidence="2" type="ORF">WN944_002147</name>
</gene>
<dbReference type="InterPro" id="IPR001810">
    <property type="entry name" value="F-box_dom"/>
</dbReference>
<dbReference type="Pfam" id="PF00646">
    <property type="entry name" value="F-box"/>
    <property type="match status" value="1"/>
</dbReference>